<sequence length="104" mass="12072">MTEDPKKYKINDYLNRLSVKEYRQAVKIIPKILGVSLNTFHNYRNILWNSAQDIPYEKVVMFEQLFEMGPGELINNITPVKKLKDLFQPETRGVSEAGSMKHTA</sequence>
<protein>
    <submittedName>
        <fullName evidence="1">Uncharacterized protein</fullName>
    </submittedName>
</protein>
<gene>
    <name evidence="1" type="ORF">BFS30_05080</name>
</gene>
<keyword evidence="2" id="KW-1185">Reference proteome</keyword>
<dbReference type="EMBL" id="CP017141">
    <property type="protein sequence ID" value="AOM76583.1"/>
    <property type="molecule type" value="Genomic_DNA"/>
</dbReference>
<evidence type="ECO:0000313" key="1">
    <source>
        <dbReference type="EMBL" id="AOM76583.1"/>
    </source>
</evidence>
<name>A0A1D7QCZ4_9SPHI</name>
<dbReference type="AlphaFoldDB" id="A0A1D7QCZ4"/>
<proteinExistence type="predicted"/>
<evidence type="ECO:0000313" key="2">
    <source>
        <dbReference type="Proteomes" id="UP000094313"/>
    </source>
</evidence>
<dbReference type="RefSeq" id="WP_069378278.1">
    <property type="nucleotide sequence ID" value="NZ_CP017141.1"/>
</dbReference>
<dbReference type="KEGG" id="psty:BFS30_05080"/>
<organism evidence="1 2">
    <name type="scientific">Pedobacter steynii</name>
    <dbReference type="NCBI Taxonomy" id="430522"/>
    <lineage>
        <taxon>Bacteria</taxon>
        <taxon>Pseudomonadati</taxon>
        <taxon>Bacteroidota</taxon>
        <taxon>Sphingobacteriia</taxon>
        <taxon>Sphingobacteriales</taxon>
        <taxon>Sphingobacteriaceae</taxon>
        <taxon>Pedobacter</taxon>
    </lineage>
</organism>
<dbReference type="OrthoDB" id="768241at2"/>
<accession>A0A1D7QCZ4</accession>
<reference evidence="1 2" key="1">
    <citation type="submission" date="2016-08" db="EMBL/GenBank/DDBJ databases">
        <authorList>
            <person name="Seilhamer J.J."/>
        </authorList>
    </citation>
    <scope>NUCLEOTIDE SEQUENCE [LARGE SCALE GENOMIC DNA]</scope>
    <source>
        <strain evidence="1 2">DX4</strain>
    </source>
</reference>
<dbReference type="Proteomes" id="UP000094313">
    <property type="component" value="Chromosome"/>
</dbReference>